<keyword evidence="3" id="KW-1185">Reference proteome</keyword>
<protein>
    <submittedName>
        <fullName evidence="2">Molybdopterin or thiamine biosynthesis adenylyltransferase</fullName>
    </submittedName>
</protein>
<dbReference type="GO" id="GO:0016779">
    <property type="term" value="F:nucleotidyltransferase activity"/>
    <property type="evidence" value="ECO:0007669"/>
    <property type="project" value="UniProtKB-KW"/>
</dbReference>
<dbReference type="RefSeq" id="WP_073386454.1">
    <property type="nucleotide sequence ID" value="NZ_FQVU01000001.1"/>
</dbReference>
<proteinExistence type="predicted"/>
<dbReference type="AlphaFoldDB" id="A0A1M5EPL2"/>
<evidence type="ECO:0000313" key="3">
    <source>
        <dbReference type="Proteomes" id="UP000186132"/>
    </source>
</evidence>
<dbReference type="Proteomes" id="UP000186132">
    <property type="component" value="Unassembled WGS sequence"/>
</dbReference>
<organism evidence="2 3">
    <name type="scientific">Jatrophihabitans endophyticus</name>
    <dbReference type="NCBI Taxonomy" id="1206085"/>
    <lineage>
        <taxon>Bacteria</taxon>
        <taxon>Bacillati</taxon>
        <taxon>Actinomycetota</taxon>
        <taxon>Actinomycetes</taxon>
        <taxon>Jatrophihabitantales</taxon>
        <taxon>Jatrophihabitantaceae</taxon>
        <taxon>Jatrophihabitans</taxon>
    </lineage>
</organism>
<dbReference type="GO" id="GO:0008641">
    <property type="term" value="F:ubiquitin-like modifier activating enzyme activity"/>
    <property type="evidence" value="ECO:0007669"/>
    <property type="project" value="InterPro"/>
</dbReference>
<dbReference type="OrthoDB" id="4426339at2"/>
<feature type="region of interest" description="Disordered" evidence="1">
    <location>
        <begin position="90"/>
        <end position="132"/>
    </location>
</feature>
<dbReference type="STRING" id="1206085.SAMN05443575_0958"/>
<name>A0A1M5EPL2_9ACTN</name>
<reference evidence="3" key="1">
    <citation type="submission" date="2016-11" db="EMBL/GenBank/DDBJ databases">
        <authorList>
            <person name="Varghese N."/>
            <person name="Submissions S."/>
        </authorList>
    </citation>
    <scope>NUCLEOTIDE SEQUENCE [LARGE SCALE GENOMIC DNA]</scope>
    <source>
        <strain evidence="3">DSM 45627</strain>
    </source>
</reference>
<evidence type="ECO:0000256" key="1">
    <source>
        <dbReference type="SAM" id="MobiDB-lite"/>
    </source>
</evidence>
<keyword evidence="2" id="KW-0808">Transferase</keyword>
<evidence type="ECO:0000313" key="2">
    <source>
        <dbReference type="EMBL" id="SHF81116.1"/>
    </source>
</evidence>
<dbReference type="SUPFAM" id="SSF69572">
    <property type="entry name" value="Activating enzymes of the ubiquitin-like proteins"/>
    <property type="match status" value="1"/>
</dbReference>
<sequence length="375" mass="38460">MSSTHRDGRPEATDVEYVLSPATRLLWRSPDSLHLELGGRSVVVDGLPAPLVRSLARHPADQAPAGPVPGGAGVSAALAELAGSGFLWRRRPDPTATAIDDPASDAPATNDPASDPFPAGPPLDHRRTPPRPRLAGELLSLATRAGERAAELLDARRCATVSVQGTGRAGPALAALLAAAGVGHVHCSATGSVRLHHALPGGVGPGDEGRSLAAAAHDAILRAAPDADTEPLPVGEHADLTVLAVDEPVADTRRAALHAAGAAHLLVASGVAHAAVGPLVVPGLTSCLRCADLHRRDRDPLWPALAAQLTLAPRRGPTSDAAATTLAVAAAAGQVLTFLDGGEPACLDGSLVVQLPDWRLRRRSRPVHADCDCWH</sequence>
<gene>
    <name evidence="2" type="ORF">SAMN05443575_0958</name>
</gene>
<dbReference type="Gene3D" id="3.40.50.720">
    <property type="entry name" value="NAD(P)-binding Rossmann-like Domain"/>
    <property type="match status" value="1"/>
</dbReference>
<dbReference type="EMBL" id="FQVU01000001">
    <property type="protein sequence ID" value="SHF81116.1"/>
    <property type="molecule type" value="Genomic_DNA"/>
</dbReference>
<dbReference type="InterPro" id="IPR035985">
    <property type="entry name" value="Ubiquitin-activating_enz"/>
</dbReference>
<accession>A0A1M5EPL2</accession>
<keyword evidence="2" id="KW-0548">Nucleotidyltransferase</keyword>